<dbReference type="RefSeq" id="WP_163145632.1">
    <property type="nucleotide sequence ID" value="NZ_CP044455.1"/>
</dbReference>
<evidence type="ECO:0000313" key="4">
    <source>
        <dbReference type="Proteomes" id="UP000503440"/>
    </source>
</evidence>
<dbReference type="Proteomes" id="UP000503440">
    <property type="component" value="Chromosome"/>
</dbReference>
<protein>
    <submittedName>
        <fullName evidence="3">DUF4055 domain-containing protein</fullName>
    </submittedName>
</protein>
<dbReference type="EMBL" id="CP044455">
    <property type="protein sequence ID" value="QIC69798.1"/>
    <property type="molecule type" value="Genomic_DNA"/>
</dbReference>
<gene>
    <name evidence="3" type="ORF">FSC09_04970</name>
</gene>
<organism evidence="3 4">
    <name type="scientific">Acinetobacter indicus</name>
    <dbReference type="NCBI Taxonomy" id="756892"/>
    <lineage>
        <taxon>Bacteria</taxon>
        <taxon>Pseudomonadati</taxon>
        <taxon>Pseudomonadota</taxon>
        <taxon>Gammaproteobacteria</taxon>
        <taxon>Moraxellales</taxon>
        <taxon>Moraxellaceae</taxon>
        <taxon>Acinetobacter</taxon>
    </lineage>
</organism>
<proteinExistence type="predicted"/>
<evidence type="ECO:0000313" key="3">
    <source>
        <dbReference type="EMBL" id="QIC69798.1"/>
    </source>
</evidence>
<sequence>MAVTDQHPQYIAAKRSWQIMQDAVAGEETIKLATTQYLSKSAGMVEAEKQGDLTGEIYKGYVSRAQYPLWVQDSLRTMIGLVSKLNPEINLPGTLMAGLSENATNDGFGLKQLFIRVVLELLEYGRCGLLVDVDSDGKPYFALYNALSIINWKENNVGGRRDLNLVVLEEQFENSEDEFSHSTKTVHRVLGLKDGSLNVRLFDGSTEQDKTPTLGNNSLNFTPFVFCGTTDNAPSVGTVPLLTMAKAALKYYQLSADYFQSLHHTAHPQPWISGLGNDDDVSVTGVMAAWLLPLEAKCGYLEIQGVGIDKTKAEMDAQKNAALEAGAKVIDTNTQESGEARRARQDDQHASLHSIVMCAAEAIEQAIKYAAQWLKLDPSKYTFSVKPEFSSTAYDIELAKQLYEGAIAGKNSFQTYWEYIATGNLPEHEYKDELKRVETELTQMPLSGYQPFNGVNDEQPGTPASNS</sequence>
<dbReference type="AlphaFoldDB" id="A0A6C0Y0Z1"/>
<dbReference type="Pfam" id="PF13264">
    <property type="entry name" value="DUF4055"/>
    <property type="match status" value="1"/>
</dbReference>
<evidence type="ECO:0000256" key="1">
    <source>
        <dbReference type="SAM" id="MobiDB-lite"/>
    </source>
</evidence>
<feature type="domain" description="DUF4055" evidence="2">
    <location>
        <begin position="240"/>
        <end position="374"/>
    </location>
</feature>
<dbReference type="InterPro" id="IPR025129">
    <property type="entry name" value="DUF4055"/>
</dbReference>
<feature type="region of interest" description="Disordered" evidence="1">
    <location>
        <begin position="446"/>
        <end position="467"/>
    </location>
</feature>
<reference evidence="3 4" key="1">
    <citation type="submission" date="2019-09" db="EMBL/GenBank/DDBJ databases">
        <title>Non-baumannii Acinetobacter spp. carrying blaNDM-1 isolated in China.</title>
        <authorList>
            <person name="Cui C."/>
            <person name="Chen C."/>
            <person name="Sun J."/>
            <person name="Liu Y."/>
        </authorList>
    </citation>
    <scope>NUCLEOTIDE SEQUENCE [LARGE SCALE GENOMIC DNA]</scope>
    <source>
        <strain evidence="3 4">B18</strain>
    </source>
</reference>
<accession>A0A6C0Y0Z1</accession>
<name>A0A6C0Y0Z1_9GAMM</name>
<evidence type="ECO:0000259" key="2">
    <source>
        <dbReference type="Pfam" id="PF13264"/>
    </source>
</evidence>